<keyword evidence="6" id="KW-1185">Reference proteome</keyword>
<evidence type="ECO:0000256" key="1">
    <source>
        <dbReference type="ARBA" id="ARBA00004871"/>
    </source>
</evidence>
<comment type="caution">
    <text evidence="5">The sequence shown here is derived from an EMBL/GenBank/DDBJ whole genome shotgun (WGS) entry which is preliminary data.</text>
</comment>
<dbReference type="GO" id="GO:0009423">
    <property type="term" value="P:chorismate biosynthetic process"/>
    <property type="evidence" value="ECO:0007669"/>
    <property type="project" value="TreeGrafter"/>
</dbReference>
<reference evidence="5" key="1">
    <citation type="submission" date="2022-04" db="EMBL/GenBank/DDBJ databases">
        <title>Corynebacterium kalidii LD5P10.</title>
        <authorList>
            <person name="Sun J.Q."/>
        </authorList>
    </citation>
    <scope>NUCLEOTIDE SEQUENCE</scope>
    <source>
        <strain evidence="5">LD5P10</strain>
    </source>
</reference>
<evidence type="ECO:0000259" key="4">
    <source>
        <dbReference type="Pfam" id="PF18317"/>
    </source>
</evidence>
<dbReference type="PANTHER" id="PTHR21089:SF1">
    <property type="entry name" value="BIFUNCTIONAL 3-DEHYDROQUINATE DEHYDRATASE_SHIKIMATE DEHYDROGENASE, CHLOROPLASTIC"/>
    <property type="match status" value="1"/>
</dbReference>
<dbReference type="EMBL" id="JALIEA010000017">
    <property type="protein sequence ID" value="MCJ7859630.1"/>
    <property type="molecule type" value="Genomic_DNA"/>
</dbReference>
<feature type="domain" description="Shikimate dehydrogenase substrate binding N-terminal" evidence="3">
    <location>
        <begin position="41"/>
        <end position="124"/>
    </location>
</feature>
<dbReference type="Gene3D" id="3.40.50.10860">
    <property type="entry name" value="Leucine Dehydrogenase, chain A, domain 1"/>
    <property type="match status" value="1"/>
</dbReference>
<name>A0A9X1WLQ5_9CORY</name>
<evidence type="ECO:0000256" key="2">
    <source>
        <dbReference type="ARBA" id="ARBA00023141"/>
    </source>
</evidence>
<dbReference type="NCBIfam" id="NF001311">
    <property type="entry name" value="PRK00258.1-3"/>
    <property type="match status" value="1"/>
</dbReference>
<proteinExistence type="predicted"/>
<evidence type="ECO:0000259" key="3">
    <source>
        <dbReference type="Pfam" id="PF08501"/>
    </source>
</evidence>
<dbReference type="Proteomes" id="UP001139207">
    <property type="component" value="Unassembled WGS sequence"/>
</dbReference>
<dbReference type="Pfam" id="PF18317">
    <property type="entry name" value="SDH_C"/>
    <property type="match status" value="1"/>
</dbReference>
<dbReference type="AlphaFoldDB" id="A0A9X1WLQ5"/>
<dbReference type="SUPFAM" id="SSF53223">
    <property type="entry name" value="Aminoacid dehydrogenase-like, N-terminal domain"/>
    <property type="match status" value="1"/>
</dbReference>
<dbReference type="InterPro" id="IPR022893">
    <property type="entry name" value="Shikimate_DH_fam"/>
</dbReference>
<dbReference type="GO" id="GO:0004764">
    <property type="term" value="F:shikimate 3-dehydrogenase (NADP+) activity"/>
    <property type="evidence" value="ECO:0007669"/>
    <property type="project" value="UniProtKB-EC"/>
</dbReference>
<gene>
    <name evidence="5" type="ORF">MUN33_13075</name>
</gene>
<dbReference type="InterPro" id="IPR036291">
    <property type="entry name" value="NAD(P)-bd_dom_sf"/>
</dbReference>
<dbReference type="EC" id="1.1.1.25" evidence="5"/>
<evidence type="ECO:0000313" key="6">
    <source>
        <dbReference type="Proteomes" id="UP001139207"/>
    </source>
</evidence>
<dbReference type="RefSeq" id="WP_244805346.1">
    <property type="nucleotide sequence ID" value="NZ_JALIEA010000017.1"/>
</dbReference>
<keyword evidence="5" id="KW-0560">Oxidoreductase</keyword>
<dbReference type="GO" id="GO:0050661">
    <property type="term" value="F:NADP binding"/>
    <property type="evidence" value="ECO:0007669"/>
    <property type="project" value="TreeGrafter"/>
</dbReference>
<organism evidence="5 6">
    <name type="scientific">Corynebacterium kalidii</name>
    <dbReference type="NCBI Taxonomy" id="2931982"/>
    <lineage>
        <taxon>Bacteria</taxon>
        <taxon>Bacillati</taxon>
        <taxon>Actinomycetota</taxon>
        <taxon>Actinomycetes</taxon>
        <taxon>Mycobacteriales</taxon>
        <taxon>Corynebacteriaceae</taxon>
        <taxon>Corynebacterium</taxon>
    </lineage>
</organism>
<accession>A0A9X1WLQ5</accession>
<dbReference type="Gene3D" id="3.40.50.720">
    <property type="entry name" value="NAD(P)-binding Rossmann-like Domain"/>
    <property type="match status" value="1"/>
</dbReference>
<dbReference type="GO" id="GO:0019632">
    <property type="term" value="P:shikimate metabolic process"/>
    <property type="evidence" value="ECO:0007669"/>
    <property type="project" value="TreeGrafter"/>
</dbReference>
<feature type="domain" description="SDH C-terminal" evidence="4">
    <location>
        <begin position="280"/>
        <end position="310"/>
    </location>
</feature>
<dbReference type="Pfam" id="PF08501">
    <property type="entry name" value="Shikimate_dh_N"/>
    <property type="match status" value="1"/>
</dbReference>
<dbReference type="InterPro" id="IPR041121">
    <property type="entry name" value="SDH_C"/>
</dbReference>
<keyword evidence="2" id="KW-0028">Amino-acid biosynthesis</keyword>
<comment type="pathway">
    <text evidence="1">Metabolic intermediate biosynthesis; chorismate biosynthesis; chorismate from D-erythrose 4-phosphate and phosphoenolpyruvate: step 4/7.</text>
</comment>
<dbReference type="SUPFAM" id="SSF51735">
    <property type="entry name" value="NAD(P)-binding Rossmann-fold domains"/>
    <property type="match status" value="1"/>
</dbReference>
<keyword evidence="2" id="KW-0057">Aromatic amino acid biosynthesis</keyword>
<dbReference type="InterPro" id="IPR013708">
    <property type="entry name" value="Shikimate_DH-bd_N"/>
</dbReference>
<dbReference type="GO" id="GO:0005829">
    <property type="term" value="C:cytosol"/>
    <property type="evidence" value="ECO:0007669"/>
    <property type="project" value="TreeGrafter"/>
</dbReference>
<evidence type="ECO:0000313" key="5">
    <source>
        <dbReference type="EMBL" id="MCJ7859630.1"/>
    </source>
</evidence>
<dbReference type="InterPro" id="IPR046346">
    <property type="entry name" value="Aminoacid_DH-like_N_sf"/>
</dbReference>
<sequence length="331" mass="34118">MVNGTGNDAPEVYSVEEFLSLAAELQDAAAAGETPAQLCAVLGRPVRHSLSPVIHLGSAAMLGNESLVYVRVEAGEPSEVRRLLQQSPACVRGFSVTMPGKSAAHDLADHVTDRAALIGSANTLVPVRDDAGEPTGSWVADNTDVDGLSACLRAVLDEDPGSGRGVVVGNGGTARPAVAALAAAGFSSVTVLARSERALNLQNLVESYGMEFDWLRLDDARLGEVCAAAEVVVSTIPAAGAGAVGEQLAMAAAVVDVIYDPYPTPLMLAARGAGRPVSDGLLMLAGQGVEQFRQFTGETPSTEGMYRLLRAHRRTAEANAADPGDTAESGD</sequence>
<protein>
    <submittedName>
        <fullName evidence="5">Shikimate dehydrogenase</fullName>
        <ecNumber evidence="5">1.1.1.25</ecNumber>
    </submittedName>
</protein>
<dbReference type="PANTHER" id="PTHR21089">
    <property type="entry name" value="SHIKIMATE DEHYDROGENASE"/>
    <property type="match status" value="1"/>
</dbReference>
<dbReference type="GO" id="GO:0009073">
    <property type="term" value="P:aromatic amino acid family biosynthetic process"/>
    <property type="evidence" value="ECO:0007669"/>
    <property type="project" value="UniProtKB-KW"/>
</dbReference>